<feature type="transmembrane region" description="Helical" evidence="7">
    <location>
        <begin position="87"/>
        <end position="105"/>
    </location>
</feature>
<dbReference type="PANTHER" id="PTHR40074:SF2">
    <property type="entry name" value="O-ACETYLTRANSFERASE WECH"/>
    <property type="match status" value="1"/>
</dbReference>
<evidence type="ECO:0000256" key="1">
    <source>
        <dbReference type="ARBA" id="ARBA00004651"/>
    </source>
</evidence>
<feature type="domain" description="Acyltransferase 3" evidence="8">
    <location>
        <begin position="13"/>
        <end position="357"/>
    </location>
</feature>
<dbReference type="InterPro" id="IPR002656">
    <property type="entry name" value="Acyl_transf_3_dom"/>
</dbReference>
<evidence type="ECO:0000256" key="6">
    <source>
        <dbReference type="ARBA" id="ARBA00023136"/>
    </source>
</evidence>
<organism evidence="9 10">
    <name type="scientific">Candidatus Mediterraneibacter faecavium</name>
    <dbReference type="NCBI Taxonomy" id="2838668"/>
    <lineage>
        <taxon>Bacteria</taxon>
        <taxon>Bacillati</taxon>
        <taxon>Bacillota</taxon>
        <taxon>Clostridia</taxon>
        <taxon>Lachnospirales</taxon>
        <taxon>Lachnospiraceae</taxon>
        <taxon>Mediterraneibacter</taxon>
    </lineage>
</organism>
<reference evidence="9" key="2">
    <citation type="submission" date="2021-04" db="EMBL/GenBank/DDBJ databases">
        <authorList>
            <person name="Gilroy R."/>
        </authorList>
    </citation>
    <scope>NUCLEOTIDE SEQUENCE</scope>
    <source>
        <strain evidence="9">CHK196-7946</strain>
    </source>
</reference>
<evidence type="ECO:0000259" key="8">
    <source>
        <dbReference type="Pfam" id="PF01757"/>
    </source>
</evidence>
<dbReference type="EMBL" id="DWVY01000047">
    <property type="protein sequence ID" value="HJC75119.1"/>
    <property type="molecule type" value="Genomic_DNA"/>
</dbReference>
<comment type="similarity">
    <text evidence="2">Belongs to the acyltransferase 3 family.</text>
</comment>
<evidence type="ECO:0000256" key="5">
    <source>
        <dbReference type="ARBA" id="ARBA00022989"/>
    </source>
</evidence>
<feature type="transmembrane region" description="Helical" evidence="7">
    <location>
        <begin position="278"/>
        <end position="297"/>
    </location>
</feature>
<evidence type="ECO:0000256" key="3">
    <source>
        <dbReference type="ARBA" id="ARBA00022475"/>
    </source>
</evidence>
<reference evidence="9" key="1">
    <citation type="journal article" date="2021" name="PeerJ">
        <title>Extensive microbial diversity within the chicken gut microbiome revealed by metagenomics and culture.</title>
        <authorList>
            <person name="Gilroy R."/>
            <person name="Ravi A."/>
            <person name="Getino M."/>
            <person name="Pursley I."/>
            <person name="Horton D.L."/>
            <person name="Alikhan N.F."/>
            <person name="Baker D."/>
            <person name="Gharbi K."/>
            <person name="Hall N."/>
            <person name="Watson M."/>
            <person name="Adriaenssens E.M."/>
            <person name="Foster-Nyarko E."/>
            <person name="Jarju S."/>
            <person name="Secka A."/>
            <person name="Antonio M."/>
            <person name="Oren A."/>
            <person name="Chaudhuri R.R."/>
            <person name="La Ragione R."/>
            <person name="Hildebrand F."/>
            <person name="Pallen M.J."/>
        </authorList>
    </citation>
    <scope>NUCLEOTIDE SEQUENCE</scope>
    <source>
        <strain evidence="9">CHK196-7946</strain>
    </source>
</reference>
<keyword evidence="6 7" id="KW-0472">Membrane</keyword>
<proteinExistence type="inferred from homology"/>
<feature type="transmembrane region" description="Helical" evidence="7">
    <location>
        <begin position="12"/>
        <end position="32"/>
    </location>
</feature>
<keyword evidence="3" id="KW-1003">Cell membrane</keyword>
<keyword evidence="9" id="KW-0808">Transferase</keyword>
<feature type="transmembrane region" description="Helical" evidence="7">
    <location>
        <begin position="152"/>
        <end position="173"/>
    </location>
</feature>
<name>A0A9D2Q901_9FIRM</name>
<dbReference type="GO" id="GO:0016413">
    <property type="term" value="F:O-acetyltransferase activity"/>
    <property type="evidence" value="ECO:0007669"/>
    <property type="project" value="TreeGrafter"/>
</dbReference>
<keyword evidence="4 7" id="KW-0812">Transmembrane</keyword>
<keyword evidence="9" id="KW-0012">Acyltransferase</keyword>
<feature type="transmembrane region" description="Helical" evidence="7">
    <location>
        <begin position="309"/>
        <end position="334"/>
    </location>
</feature>
<evidence type="ECO:0000313" key="10">
    <source>
        <dbReference type="Proteomes" id="UP000823902"/>
    </source>
</evidence>
<feature type="transmembrane region" description="Helical" evidence="7">
    <location>
        <begin position="193"/>
        <end position="211"/>
    </location>
</feature>
<evidence type="ECO:0000256" key="2">
    <source>
        <dbReference type="ARBA" id="ARBA00007400"/>
    </source>
</evidence>
<dbReference type="PANTHER" id="PTHR40074">
    <property type="entry name" value="O-ACETYLTRANSFERASE WECH"/>
    <property type="match status" value="1"/>
</dbReference>
<feature type="transmembrane region" description="Helical" evidence="7">
    <location>
        <begin position="340"/>
        <end position="361"/>
    </location>
</feature>
<evidence type="ECO:0000256" key="7">
    <source>
        <dbReference type="SAM" id="Phobius"/>
    </source>
</evidence>
<feature type="transmembrane region" description="Helical" evidence="7">
    <location>
        <begin position="44"/>
        <end position="66"/>
    </location>
</feature>
<gene>
    <name evidence="9" type="ORF">H9697_09280</name>
</gene>
<feature type="transmembrane region" description="Helical" evidence="7">
    <location>
        <begin position="125"/>
        <end position="145"/>
    </location>
</feature>
<comment type="caution">
    <text evidence="9">The sequence shown here is derived from an EMBL/GenBank/DDBJ whole genome shotgun (WGS) entry which is preliminary data.</text>
</comment>
<keyword evidence="5 7" id="KW-1133">Transmembrane helix</keyword>
<dbReference type="GO" id="GO:0005886">
    <property type="term" value="C:plasma membrane"/>
    <property type="evidence" value="ECO:0007669"/>
    <property type="project" value="UniProtKB-SubCell"/>
</dbReference>
<evidence type="ECO:0000256" key="4">
    <source>
        <dbReference type="ARBA" id="ARBA00022692"/>
    </source>
</evidence>
<evidence type="ECO:0000313" key="9">
    <source>
        <dbReference type="EMBL" id="HJC75119.1"/>
    </source>
</evidence>
<dbReference type="Pfam" id="PF01757">
    <property type="entry name" value="Acyl_transf_3"/>
    <property type="match status" value="1"/>
</dbReference>
<dbReference type="GO" id="GO:0009246">
    <property type="term" value="P:enterobacterial common antigen biosynthetic process"/>
    <property type="evidence" value="ECO:0007669"/>
    <property type="project" value="TreeGrafter"/>
</dbReference>
<dbReference type="AlphaFoldDB" id="A0A9D2Q901"/>
<comment type="subcellular location">
    <subcellularLocation>
        <location evidence="1">Cell membrane</location>
        <topology evidence="1">Multi-pass membrane protein</topology>
    </subcellularLocation>
</comment>
<accession>A0A9D2Q901</accession>
<dbReference type="Proteomes" id="UP000823902">
    <property type="component" value="Unassembled WGS sequence"/>
</dbReference>
<feature type="transmembrane region" description="Helical" evidence="7">
    <location>
        <begin position="246"/>
        <end position="266"/>
    </location>
</feature>
<protein>
    <submittedName>
        <fullName evidence="9">Acyltransferase family protein</fullName>
    </submittedName>
</protein>
<sequence length="374" mass="41358">MSGRGHVQTVNYAGVDYFRIVAALMVIAIHTAPFSGVGKDFDFLLTYCIGRVAVPFFFMTTGYFVLGSWRTSGQNAGGKVVRFIKKTLFLYAVSIVLYLPVNFYSGGLPESAGEFIRMLIFDGTFYHLWYFPAVVIGCFVVMMLLKKLPAGTALGITILLYLIGAGGDSYFGITARIPVPEHMYDVIFAVSSYTRNGIFYAPLFLLMGRLLRERKAGMEKTGNTAGTAGKDNRRGRKNSIVRDISTGWDIAGLCITLSLMLIEGYLTFSLDLQRHNSMYLFLPLVMYFLFRLLLSVPGHAPGWTRDVSMIVYVIHPGVLIVLRGIAGAAGLDWLFVENALVQFISVSAVSFIAAVLIDMGFARIRMRKEARGNA</sequence>